<dbReference type="GO" id="GO:0005737">
    <property type="term" value="C:cytoplasm"/>
    <property type="evidence" value="ECO:0007669"/>
    <property type="project" value="TreeGrafter"/>
</dbReference>
<evidence type="ECO:0000256" key="2">
    <source>
        <dbReference type="PIRSR" id="PIRSR613078-2"/>
    </source>
</evidence>
<dbReference type="InterPro" id="IPR013078">
    <property type="entry name" value="His_Pase_superF_clade-1"/>
</dbReference>
<reference evidence="3 4" key="1">
    <citation type="submission" date="2016-10" db="EMBL/GenBank/DDBJ databases">
        <authorList>
            <person name="de Groot N.N."/>
        </authorList>
    </citation>
    <scope>NUCLEOTIDE SEQUENCE [LARGE SCALE GENOMIC DNA]</scope>
    <source>
        <strain evidence="3 4">DSM 44892</strain>
    </source>
</reference>
<feature type="active site" description="Proton donor/acceptor" evidence="1">
    <location>
        <position position="89"/>
    </location>
</feature>
<accession>A0A1G8GS60</accession>
<dbReference type="Proteomes" id="UP000183263">
    <property type="component" value="Unassembled WGS sequence"/>
</dbReference>
<dbReference type="SMART" id="SM00855">
    <property type="entry name" value="PGAM"/>
    <property type="match status" value="1"/>
</dbReference>
<dbReference type="EMBL" id="FNDN01000004">
    <property type="protein sequence ID" value="SDH97258.1"/>
    <property type="molecule type" value="Genomic_DNA"/>
</dbReference>
<dbReference type="CDD" id="cd07067">
    <property type="entry name" value="HP_PGM_like"/>
    <property type="match status" value="1"/>
</dbReference>
<dbReference type="Pfam" id="PF00300">
    <property type="entry name" value="His_Phos_1"/>
    <property type="match status" value="1"/>
</dbReference>
<feature type="binding site" evidence="2">
    <location>
        <begin position="89"/>
        <end position="92"/>
    </location>
    <ligand>
        <name>substrate</name>
    </ligand>
</feature>
<feature type="binding site" evidence="2">
    <location>
        <begin position="14"/>
        <end position="21"/>
    </location>
    <ligand>
        <name>substrate</name>
    </ligand>
</feature>
<dbReference type="PANTHER" id="PTHR48100:SF59">
    <property type="entry name" value="ADENOSYLCOBALAMIN_ALPHA-RIBAZOLE PHOSPHATASE"/>
    <property type="match status" value="1"/>
</dbReference>
<dbReference type="InterPro" id="IPR029033">
    <property type="entry name" value="His_PPase_superfam"/>
</dbReference>
<dbReference type="PROSITE" id="PS00175">
    <property type="entry name" value="PG_MUTASE"/>
    <property type="match status" value="1"/>
</dbReference>
<dbReference type="AlphaFoldDB" id="A0A1G8GS60"/>
<dbReference type="SUPFAM" id="SSF53254">
    <property type="entry name" value="Phosphoglycerate mutase-like"/>
    <property type="match status" value="1"/>
</dbReference>
<organism evidence="3 4">
    <name type="scientific">Rhodococcus triatomae</name>
    <dbReference type="NCBI Taxonomy" id="300028"/>
    <lineage>
        <taxon>Bacteria</taxon>
        <taxon>Bacillati</taxon>
        <taxon>Actinomycetota</taxon>
        <taxon>Actinomycetes</taxon>
        <taxon>Mycobacteriales</taxon>
        <taxon>Nocardiaceae</taxon>
        <taxon>Rhodococcus</taxon>
    </lineage>
</organism>
<feature type="binding site" evidence="2">
    <location>
        <position position="64"/>
    </location>
    <ligand>
        <name>substrate</name>
    </ligand>
</feature>
<evidence type="ECO:0000313" key="3">
    <source>
        <dbReference type="EMBL" id="SDH97258.1"/>
    </source>
</evidence>
<gene>
    <name evidence="3" type="ORF">SAMN05444695_104189</name>
</gene>
<dbReference type="RefSeq" id="WP_072737105.1">
    <property type="nucleotide sequence ID" value="NZ_CP048814.1"/>
</dbReference>
<sequence>MSGRDGSTRIALVRHGETEWNRRRLLQGATDIPLNDTGRSQARQTGAVLAAESWTALVSSPLVRARETAEIIGAALGLAPCRTDPDLIERSYGAAEGLTREHAHREWPHGPAPGTEEISAAVLRGRRALRTLVEDLPGASIVAVTHGALVRGLLESLLGEPVPRIPNGAISVVRHTAGDWTVESVGTGPPTRPAVGSPCR</sequence>
<dbReference type="InterPro" id="IPR050275">
    <property type="entry name" value="PGM_Phosphatase"/>
</dbReference>
<keyword evidence="4" id="KW-1185">Reference proteome</keyword>
<proteinExistence type="predicted"/>
<evidence type="ECO:0000256" key="1">
    <source>
        <dbReference type="PIRSR" id="PIRSR613078-1"/>
    </source>
</evidence>
<dbReference type="GO" id="GO:0016791">
    <property type="term" value="F:phosphatase activity"/>
    <property type="evidence" value="ECO:0007669"/>
    <property type="project" value="TreeGrafter"/>
</dbReference>
<feature type="active site" description="Tele-phosphohistidine intermediate" evidence="1">
    <location>
        <position position="15"/>
    </location>
</feature>
<evidence type="ECO:0000313" key="4">
    <source>
        <dbReference type="Proteomes" id="UP000183263"/>
    </source>
</evidence>
<dbReference type="InterPro" id="IPR001345">
    <property type="entry name" value="PG/BPGM_mutase_AS"/>
</dbReference>
<dbReference type="PANTHER" id="PTHR48100">
    <property type="entry name" value="BROAD-SPECIFICITY PHOSPHATASE YOR283W-RELATED"/>
    <property type="match status" value="1"/>
</dbReference>
<protein>
    <submittedName>
        <fullName evidence="3">Probable phosphoglycerate mutase</fullName>
    </submittedName>
</protein>
<dbReference type="OrthoDB" id="4697614at2"/>
<name>A0A1G8GS60_9NOCA</name>
<dbReference type="Gene3D" id="3.40.50.1240">
    <property type="entry name" value="Phosphoglycerate mutase-like"/>
    <property type="match status" value="1"/>
</dbReference>